<dbReference type="EMBL" id="CAJVPW010000789">
    <property type="protein sequence ID" value="CAG8465911.1"/>
    <property type="molecule type" value="Genomic_DNA"/>
</dbReference>
<proteinExistence type="predicted"/>
<comment type="caution">
    <text evidence="1">The sequence shown here is derived from an EMBL/GenBank/DDBJ whole genome shotgun (WGS) entry which is preliminary data.</text>
</comment>
<keyword evidence="2" id="KW-1185">Reference proteome</keyword>
<organism evidence="1 2">
    <name type="scientific">Cetraspora pellucida</name>
    <dbReference type="NCBI Taxonomy" id="1433469"/>
    <lineage>
        <taxon>Eukaryota</taxon>
        <taxon>Fungi</taxon>
        <taxon>Fungi incertae sedis</taxon>
        <taxon>Mucoromycota</taxon>
        <taxon>Glomeromycotina</taxon>
        <taxon>Glomeromycetes</taxon>
        <taxon>Diversisporales</taxon>
        <taxon>Gigasporaceae</taxon>
        <taxon>Cetraspora</taxon>
    </lineage>
</organism>
<feature type="non-terminal residue" evidence="1">
    <location>
        <position position="1"/>
    </location>
</feature>
<evidence type="ECO:0000313" key="1">
    <source>
        <dbReference type="EMBL" id="CAG8465911.1"/>
    </source>
</evidence>
<accession>A0ACA9KD88</accession>
<sequence>PPVNDFIFGHLISLFKDKQGEAFIYLAKQYGGIVRFHVLLNKPYISISDPKLIQQVLINRSYEFPKCFISKSMVKDLVGEDGVSFSQGDAHKRLRKLLSPSFAFANVKEMLPTFIQAGHKLKDAWLKKIGNKKEERITITALIPKITLDVIGLVGFNYEFNSITSDSELARAYHSIINKTPSFVYMELLNIFPFIKKIPTSYNNQYWDSIKTIDNVTEKLIAEQKNATVRGKDFLSLLIKMNENLPVNEQLTHNELRSLIMTLLLAGHETTSSVLSWALYYLAKNPDIQDHLRKEVLDKFPDRNYFPSFEEIDHLKYLECVFKESLRISPPGMGTQFIIPIYAIHHDPLIWGDDAESFNPSRWLDPEIKSKISNDNFLPFGAGARNCLGMKMSQLEFKCLIPIIIRNFEFRLVEGFTFKKSTNGLCKPIPGIDLFVSKVDY</sequence>
<name>A0ACA9KD88_9GLOM</name>
<evidence type="ECO:0000313" key="2">
    <source>
        <dbReference type="Proteomes" id="UP000789366"/>
    </source>
</evidence>
<dbReference type="Proteomes" id="UP000789366">
    <property type="component" value="Unassembled WGS sequence"/>
</dbReference>
<gene>
    <name evidence="1" type="ORF">SPELUC_LOCUS1470</name>
</gene>
<protein>
    <submittedName>
        <fullName evidence="1">15192_t:CDS:1</fullName>
    </submittedName>
</protein>
<reference evidence="1" key="1">
    <citation type="submission" date="2021-06" db="EMBL/GenBank/DDBJ databases">
        <authorList>
            <person name="Kallberg Y."/>
            <person name="Tangrot J."/>
            <person name="Rosling A."/>
        </authorList>
    </citation>
    <scope>NUCLEOTIDE SEQUENCE</scope>
    <source>
        <strain evidence="1">28 12/20/2015</strain>
    </source>
</reference>